<dbReference type="InterPro" id="IPR052557">
    <property type="entry name" value="CAP/Cytokinesis_protein"/>
</dbReference>
<dbReference type="PANTHER" id="PTHR46333:SF2">
    <property type="entry name" value="CYTOKINESIS PROTEIN 3"/>
    <property type="match status" value="1"/>
</dbReference>
<dbReference type="SUPFAM" id="SSF54001">
    <property type="entry name" value="Cysteine proteinases"/>
    <property type="match status" value="1"/>
</dbReference>
<dbReference type="PANTHER" id="PTHR46333">
    <property type="entry name" value="CYTOKINESIS PROTEIN 3"/>
    <property type="match status" value="1"/>
</dbReference>
<dbReference type="InterPro" id="IPR038765">
    <property type="entry name" value="Papain-like_cys_pep_sf"/>
</dbReference>
<evidence type="ECO:0000259" key="1">
    <source>
        <dbReference type="SMART" id="SM00460"/>
    </source>
</evidence>
<evidence type="ECO:0000313" key="2">
    <source>
        <dbReference type="EMBL" id="SFO43675.1"/>
    </source>
</evidence>
<dbReference type="STRING" id="1527.SAMN04489757_12617"/>
<keyword evidence="3" id="KW-1185">Reference proteome</keyword>
<dbReference type="AlphaFoldDB" id="A0A1I5H5Z1"/>
<dbReference type="InterPro" id="IPR002931">
    <property type="entry name" value="Transglutaminase-like"/>
</dbReference>
<name>A0A1I5H5Z1_9FIRM</name>
<proteinExistence type="predicted"/>
<dbReference type="RefSeq" id="WP_170848022.1">
    <property type="nucleotide sequence ID" value="NZ_BAABFM010000078.1"/>
</dbReference>
<dbReference type="Gene3D" id="3.10.620.30">
    <property type="match status" value="1"/>
</dbReference>
<accession>A0A1I5H5Z1</accession>
<dbReference type="Proteomes" id="UP000198806">
    <property type="component" value="Unassembled WGS sequence"/>
</dbReference>
<dbReference type="SMART" id="SM00460">
    <property type="entry name" value="TGc"/>
    <property type="match status" value="1"/>
</dbReference>
<feature type="domain" description="Transglutaminase-like" evidence="1">
    <location>
        <begin position="181"/>
        <end position="236"/>
    </location>
</feature>
<dbReference type="GO" id="GO:0005737">
    <property type="term" value="C:cytoplasm"/>
    <property type="evidence" value="ECO:0007669"/>
    <property type="project" value="TreeGrafter"/>
</dbReference>
<organism evidence="2 3">
    <name type="scientific">Anaerocolumna aminovalerica</name>
    <dbReference type="NCBI Taxonomy" id="1527"/>
    <lineage>
        <taxon>Bacteria</taxon>
        <taxon>Bacillati</taxon>
        <taxon>Bacillota</taxon>
        <taxon>Clostridia</taxon>
        <taxon>Lachnospirales</taxon>
        <taxon>Lachnospiraceae</taxon>
        <taxon>Anaerocolumna</taxon>
    </lineage>
</organism>
<sequence length="287" mass="33961">MKKLIKTLAIIALFAVLIYKLEDKYKIIEWVYHVITTEETVEEEFINTIRQAMLKGEEELIIQYVGEFNSIDWFTEDAINMAYSIDDQQTSSDYDYLRYKVESIYAKVGGLGKILSVTYQFKYNETADETKKVDDKVKKLFRKWNIEKLSDYEKIKKIHDFIIENASYDTSMRNYSAYDNLFEKTSTCQGYMSLAYKMLTEAGIPCRIVTGTGNGEAHGWNIVYLEGKWYNFDSTWDDPLTWNGEEVLTYDFFLKADKDFPNHVRDEEFQTEEFHKEYNMSKESYEE</sequence>
<gene>
    <name evidence="2" type="ORF">SAMN04489757_12617</name>
</gene>
<evidence type="ECO:0000313" key="3">
    <source>
        <dbReference type="Proteomes" id="UP000198806"/>
    </source>
</evidence>
<reference evidence="2 3" key="1">
    <citation type="submission" date="2016-10" db="EMBL/GenBank/DDBJ databases">
        <authorList>
            <person name="de Groot N.N."/>
        </authorList>
    </citation>
    <scope>NUCLEOTIDE SEQUENCE [LARGE SCALE GENOMIC DNA]</scope>
    <source>
        <strain evidence="2 3">DSM 1283</strain>
    </source>
</reference>
<dbReference type="Pfam" id="PF01841">
    <property type="entry name" value="Transglut_core"/>
    <property type="match status" value="1"/>
</dbReference>
<protein>
    <submittedName>
        <fullName evidence="2">Transglutaminase-like superfamily protein</fullName>
    </submittedName>
</protein>
<dbReference type="EMBL" id="FOWD01000026">
    <property type="protein sequence ID" value="SFO43675.1"/>
    <property type="molecule type" value="Genomic_DNA"/>
</dbReference>